<protein>
    <recommendedName>
        <fullName evidence="3">Spiroplasmavirus-related protein</fullName>
    </recommendedName>
</protein>
<evidence type="ECO:0000313" key="2">
    <source>
        <dbReference type="Proteomes" id="UP000062963"/>
    </source>
</evidence>
<dbReference type="Proteomes" id="UP000062963">
    <property type="component" value="Chromosome"/>
</dbReference>
<dbReference type="STRING" id="273035.SKUN_00363"/>
<dbReference type="AlphaFoldDB" id="A0A0K2JFD1"/>
<organism evidence="1 2">
    <name type="scientific">Spiroplasma kunkelii CR2-3x</name>
    <dbReference type="NCBI Taxonomy" id="273035"/>
    <lineage>
        <taxon>Bacteria</taxon>
        <taxon>Bacillati</taxon>
        <taxon>Mycoplasmatota</taxon>
        <taxon>Mollicutes</taxon>
        <taxon>Entomoplasmatales</taxon>
        <taxon>Spiroplasmataceae</taxon>
        <taxon>Spiroplasma</taxon>
    </lineage>
</organism>
<sequence length="55" mass="6464">MIISINFIDDEQFFILVKNSFFSNSLAIYWSNSICEKLSSAARAKQYLIWYLSSF</sequence>
<gene>
    <name evidence="1" type="ORF">SKUN_00363</name>
</gene>
<dbReference type="PATRIC" id="fig|273035.7.peg.430"/>
<proteinExistence type="predicted"/>
<name>A0A0K2JFD1_SPIKU</name>
<accession>A0A0K2JFD1</accession>
<dbReference type="EMBL" id="CP010899">
    <property type="protein sequence ID" value="ALA97279.1"/>
    <property type="molecule type" value="Genomic_DNA"/>
</dbReference>
<evidence type="ECO:0008006" key="3">
    <source>
        <dbReference type="Google" id="ProtNLM"/>
    </source>
</evidence>
<reference evidence="1 2" key="1">
    <citation type="journal article" date="2015" name="Genome Announc.">
        <title>Complete Genome Sequence of Spiroplasma kunkelii Strain CR2-3x, Causal Agent of Corn Stunt Disease in Zea mays L.</title>
        <authorList>
            <person name="Davis R.E."/>
            <person name="Shao J."/>
            <person name="Dally E.L."/>
            <person name="Zhao Y."/>
            <person name="Gasparich G.E."/>
            <person name="Gaynor B.J."/>
            <person name="Athey J.C."/>
            <person name="Harrison N.A."/>
            <person name="Donofrio N."/>
        </authorList>
    </citation>
    <scope>NUCLEOTIDE SEQUENCE [LARGE SCALE GENOMIC DNA]</scope>
    <source>
        <strain evidence="1 2">CR2-3x</strain>
    </source>
</reference>
<evidence type="ECO:0000313" key="1">
    <source>
        <dbReference type="EMBL" id="ALA97279.1"/>
    </source>
</evidence>
<keyword evidence="2" id="KW-1185">Reference proteome</keyword>
<dbReference type="KEGG" id="skn:SKUN_00363"/>